<dbReference type="AlphaFoldDB" id="G9QJ57"/>
<dbReference type="HOGENOM" id="CLU_2680079_0_0_9"/>
<comment type="caution">
    <text evidence="1">The sequence shown here is derived from an EMBL/GenBank/DDBJ whole genome shotgun (WGS) entry which is preliminary data.</text>
</comment>
<dbReference type="EMBL" id="ACWF01000053">
    <property type="protein sequence ID" value="EHL78789.1"/>
    <property type="molecule type" value="Genomic_DNA"/>
</dbReference>
<accession>G9QJ57</accession>
<evidence type="ECO:0000313" key="2">
    <source>
        <dbReference type="Proteomes" id="UP000011747"/>
    </source>
</evidence>
<reference evidence="1 2" key="1">
    <citation type="submission" date="2011-09" db="EMBL/GenBank/DDBJ databases">
        <title>The Genome Sequence of Bacillus smithii 7_3_47FAA.</title>
        <authorList>
            <consortium name="The Broad Institute Genome Sequencing Platform"/>
            <person name="Earl A."/>
            <person name="Ward D."/>
            <person name="Feldgarden M."/>
            <person name="Gevers D."/>
            <person name="Daigneault M."/>
            <person name="Strauss J."/>
            <person name="Allen-Vercoe E."/>
            <person name="Young S.K."/>
            <person name="Zeng Q."/>
            <person name="Gargeya S."/>
            <person name="Fitzgerald M."/>
            <person name="Haas B."/>
            <person name="Abouelleil A."/>
            <person name="Alvarado L."/>
            <person name="Arachchi H.M."/>
            <person name="Berlin A."/>
            <person name="Brown A."/>
            <person name="Chapman S.B."/>
            <person name="Chen Z."/>
            <person name="Dunbar C."/>
            <person name="Freedman E."/>
            <person name="Gearin G."/>
            <person name="Goldberg J."/>
            <person name="Griggs A."/>
            <person name="Gujja S."/>
            <person name="Heiman D."/>
            <person name="Howarth C."/>
            <person name="Larson L."/>
            <person name="Lui A."/>
            <person name="MacDonald P.J.P."/>
            <person name="Montmayeur A."/>
            <person name="Murphy C."/>
            <person name="Neiman D."/>
            <person name="Pearson M."/>
            <person name="Priest M."/>
            <person name="Roberts A."/>
            <person name="Saif S."/>
            <person name="Shea T."/>
            <person name="Shenoy N."/>
            <person name="Sisk P."/>
            <person name="Stolte C."/>
            <person name="Sykes S."/>
            <person name="Wortman J."/>
            <person name="Nusbaum C."/>
            <person name="Birren B."/>
        </authorList>
    </citation>
    <scope>NUCLEOTIDE SEQUENCE [LARGE SCALE GENOMIC DNA]</scope>
    <source>
        <strain evidence="1 2">7_3_47FAA</strain>
    </source>
</reference>
<evidence type="ECO:0000313" key="1">
    <source>
        <dbReference type="EMBL" id="EHL78789.1"/>
    </source>
</evidence>
<dbReference type="PATRIC" id="fig|665952.3.peg.1002"/>
<organism evidence="1 2">
    <name type="scientific">Bacillus smithii 7_3_47FAA</name>
    <dbReference type="NCBI Taxonomy" id="665952"/>
    <lineage>
        <taxon>Bacteria</taxon>
        <taxon>Bacillati</taxon>
        <taxon>Bacillota</taxon>
        <taxon>Bacilli</taxon>
        <taxon>Bacillales</taxon>
        <taxon>Bacillaceae</taxon>
        <taxon>Bacillus</taxon>
    </lineage>
</organism>
<dbReference type="Proteomes" id="UP000011747">
    <property type="component" value="Unassembled WGS sequence"/>
</dbReference>
<sequence length="74" mass="8800">MKRGECFLDPNVYAKMEKMERLMEKVVYLLGNCHSSIHLLEQRIRRLETSQSLSDPIVFLSRKNESKMERSLKK</sequence>
<dbReference type="RefSeq" id="WP_003353310.1">
    <property type="nucleotide sequence ID" value="NZ_JH414746.1"/>
</dbReference>
<gene>
    <name evidence="1" type="ORF">HMPREF1015_02505</name>
</gene>
<keyword evidence="2" id="KW-1185">Reference proteome</keyword>
<protein>
    <submittedName>
        <fullName evidence="1">Uncharacterized protein</fullName>
    </submittedName>
</protein>
<proteinExistence type="predicted"/>
<name>G9QJ57_9BACI</name>